<dbReference type="PANTHER" id="PTHR23240:SF6">
    <property type="entry name" value="DNA CROSS-LINK REPAIR 1A PROTEIN"/>
    <property type="match status" value="1"/>
</dbReference>
<dbReference type="GO" id="GO:0006303">
    <property type="term" value="P:double-strand break repair via nonhomologous end joining"/>
    <property type="evidence" value="ECO:0007669"/>
    <property type="project" value="TreeGrafter"/>
</dbReference>
<evidence type="ECO:0000256" key="4">
    <source>
        <dbReference type="ARBA" id="ARBA00023204"/>
    </source>
</evidence>
<organism evidence="7 8">
    <name type="scientific">Schistosoma rodhaini</name>
    <dbReference type="NCBI Taxonomy" id="6188"/>
    <lineage>
        <taxon>Eukaryota</taxon>
        <taxon>Metazoa</taxon>
        <taxon>Spiralia</taxon>
        <taxon>Lophotrochozoa</taxon>
        <taxon>Platyhelminthes</taxon>
        <taxon>Trematoda</taxon>
        <taxon>Digenea</taxon>
        <taxon>Strigeidida</taxon>
        <taxon>Schistosomatoidea</taxon>
        <taxon>Schistosomatidae</taxon>
        <taxon>Schistosoma</taxon>
    </lineage>
</organism>
<keyword evidence="7" id="KW-1185">Reference proteome</keyword>
<dbReference type="GO" id="GO:0036297">
    <property type="term" value="P:interstrand cross-link repair"/>
    <property type="evidence" value="ECO:0007669"/>
    <property type="project" value="TreeGrafter"/>
</dbReference>
<reference evidence="8" key="2">
    <citation type="submission" date="2023-11" db="UniProtKB">
        <authorList>
            <consortium name="WormBaseParasite"/>
        </authorList>
    </citation>
    <scope>IDENTIFICATION</scope>
</reference>
<comment type="subcellular location">
    <subcellularLocation>
        <location evidence="1">Nucleus</location>
    </subcellularLocation>
</comment>
<dbReference type="Gene3D" id="3.60.15.10">
    <property type="entry name" value="Ribonuclease Z/Hydroxyacylglutathione hydrolase-like"/>
    <property type="match status" value="1"/>
</dbReference>
<reference evidence="7" key="1">
    <citation type="submission" date="2022-06" db="EMBL/GenBank/DDBJ databases">
        <authorList>
            <person name="Berger JAMES D."/>
            <person name="Berger JAMES D."/>
        </authorList>
    </citation>
    <scope>NUCLEOTIDE SEQUENCE [LARGE SCALE GENOMIC DNA]</scope>
</reference>
<dbReference type="Proteomes" id="UP000050792">
    <property type="component" value="Unassembled WGS sequence"/>
</dbReference>
<dbReference type="Pfam" id="PF07522">
    <property type="entry name" value="DRMBL"/>
    <property type="match status" value="1"/>
</dbReference>
<evidence type="ECO:0000256" key="3">
    <source>
        <dbReference type="ARBA" id="ARBA00022763"/>
    </source>
</evidence>
<proteinExistence type="inferred from homology"/>
<keyword evidence="5" id="KW-0539">Nucleus</keyword>
<dbReference type="WBParaSite" id="SRDH1_63410.1">
    <property type="protein sequence ID" value="SRDH1_63410.1"/>
    <property type="gene ID" value="SRDH1_63410"/>
</dbReference>
<sequence length="369" mass="41619">MNKTGKKREKGYVGESILSYFIRDTKYKASAETLNPCNIPTSLPVSKSNPLEKTPRKCPFYKWIPDTSITVDAFCYAEIPGCTCYFLSHFHFDHFRGIHKNFKGDIYCSEVTKSLLRDAYGLGLVINVLEIEKSTKIGNVEVTALDANQYCSSQYDFPNQVDVIHGALEVTRDYLIKDPTILVVCGMYSIGKERFTLGLASELNLKVWLPNNQNRLIKLAAQGGCSVCKELLQYVVDSSHKAQLHVLPMQQLNVTGLVQYQKKLGIRLPIDPFHNSSTSKLRSILGWRPTGWSHRRSNNAQSSIKPLTNGIVLDQKKGDIHIYGAPYSEHSSFLELKEFITRLHPVQVQPTVFGKSITVTKDTVNSWLK</sequence>
<dbReference type="InterPro" id="IPR036866">
    <property type="entry name" value="RibonucZ/Hydroxyglut_hydro"/>
</dbReference>
<comment type="similarity">
    <text evidence="2">Belongs to the DNA repair metallo-beta-lactamase (DRMBL) family.</text>
</comment>
<feature type="domain" description="DNA repair metallo-beta-lactamase" evidence="6">
    <location>
        <begin position="231"/>
        <end position="353"/>
    </location>
</feature>
<dbReference type="AlphaFoldDB" id="A0AA85FWA9"/>
<evidence type="ECO:0000313" key="7">
    <source>
        <dbReference type="Proteomes" id="UP000050792"/>
    </source>
</evidence>
<dbReference type="GO" id="GO:0003684">
    <property type="term" value="F:damaged DNA binding"/>
    <property type="evidence" value="ECO:0007669"/>
    <property type="project" value="TreeGrafter"/>
</dbReference>
<dbReference type="SUPFAM" id="SSF56281">
    <property type="entry name" value="Metallo-hydrolase/oxidoreductase"/>
    <property type="match status" value="1"/>
</dbReference>
<dbReference type="PANTHER" id="PTHR23240">
    <property type="entry name" value="DNA CROSS-LINK REPAIR PROTEIN PSO2/SNM1-RELATED"/>
    <property type="match status" value="1"/>
</dbReference>
<dbReference type="GO" id="GO:0005634">
    <property type="term" value="C:nucleus"/>
    <property type="evidence" value="ECO:0007669"/>
    <property type="project" value="UniProtKB-SubCell"/>
</dbReference>
<keyword evidence="3" id="KW-0227">DNA damage</keyword>
<name>A0AA85FWA9_9TREM</name>
<keyword evidence="4" id="KW-0234">DNA repair</keyword>
<evidence type="ECO:0000256" key="2">
    <source>
        <dbReference type="ARBA" id="ARBA00010304"/>
    </source>
</evidence>
<evidence type="ECO:0000313" key="8">
    <source>
        <dbReference type="WBParaSite" id="SRDH1_63410.1"/>
    </source>
</evidence>
<protein>
    <recommendedName>
        <fullName evidence="6">DNA repair metallo-beta-lactamase domain-containing protein</fullName>
    </recommendedName>
</protein>
<accession>A0AA85FWA9</accession>
<dbReference type="GO" id="GO:0035312">
    <property type="term" value="F:5'-3' DNA exonuclease activity"/>
    <property type="evidence" value="ECO:0007669"/>
    <property type="project" value="TreeGrafter"/>
</dbReference>
<evidence type="ECO:0000256" key="5">
    <source>
        <dbReference type="ARBA" id="ARBA00023242"/>
    </source>
</evidence>
<evidence type="ECO:0000256" key="1">
    <source>
        <dbReference type="ARBA" id="ARBA00004123"/>
    </source>
</evidence>
<dbReference type="Gene3D" id="3.40.50.12650">
    <property type="match status" value="1"/>
</dbReference>
<dbReference type="InterPro" id="IPR011084">
    <property type="entry name" value="DRMBL"/>
</dbReference>
<evidence type="ECO:0000259" key="6">
    <source>
        <dbReference type="Pfam" id="PF07522"/>
    </source>
</evidence>